<dbReference type="EMBL" id="JAVRIC010000003">
    <property type="protein sequence ID" value="MDT0496445.1"/>
    <property type="molecule type" value="Genomic_DNA"/>
</dbReference>
<dbReference type="InterPro" id="IPR013132">
    <property type="entry name" value="PseI/NeuA/B-like_N"/>
</dbReference>
<dbReference type="Gene3D" id="3.10.580.10">
    <property type="entry name" value="CBS-domain"/>
    <property type="match status" value="1"/>
</dbReference>
<sequence length="759" mass="84711">MLIDRNLKQYTTRDTASIQEVAQLIAQKKGRIALVVDHNGVLLGTVSNGDLIRWLGAGGPDGLQTTALSIANRVFKAVGPNDSRERIKALLEDVLYVPILDSRGRLEAVARHRVPAEGVVIGNRRIARDAPVFTIAEIGNNHNGSLELALRLIDAAADAGADCAKFQMRDMETLYGGAEDGRAAGENLGTQYVLDLLARYQLPADDLFRCFDHAGRRGLVPLCTPWDQPSMEKLDRYGLPAFKIASADFTNHGFLKALGSIGKPLICSTGMSTEQEIRQSAELLQRSGAPYVLLHCNSTYPTPFRDVNLSYLRRLEQLGQCTVGYSGHERDIFVSIAAVSVGARVIEKHLTFDRNMEGSDHRVSLLPDEFARMVEGIRQIELSMGTDAPRRVTQGEMMNRVTLAKSVFANVDIPTGQVIEEGMLEVRSPGRGLQPNRMLELIGRRLPRAVRSGTPFFASDLDGSTTAFGSGKRTYRFSRPWGLPVRHHDYAKLLERCAPDFLEFHLSYRDLELEDGKYFPQRLSQDLVVHAPELFAGDHVLDLCSPDEAYRQQSLREMRRVIDKTRSLRRFFGTRGVTGIVTNVGGFSIDRPLTPSERQQRRQTLKRSLAELDSVDVAIWPQTMPPYPWHFGGQRFHNLFVEANEIDELCTHLKLGLCLDVSHSKLACNLLKHSFDDFVQIVGRHTRHLHVADAAGMDGEGLQIGDGEIDFRSLYRRLDEITPDASFLPEIWQGHENEGEGFWIALDRLQQTLGTAAAR</sequence>
<dbReference type="SUPFAM" id="SSF54631">
    <property type="entry name" value="CBS-domain pair"/>
    <property type="match status" value="1"/>
</dbReference>
<dbReference type="Gene3D" id="3.90.1210.10">
    <property type="entry name" value="Antifreeze-like/N-acetylneuraminic acid synthase C-terminal domain"/>
    <property type="match status" value="1"/>
</dbReference>
<evidence type="ECO:0000313" key="5">
    <source>
        <dbReference type="EMBL" id="MDT0496445.1"/>
    </source>
</evidence>
<dbReference type="SUPFAM" id="SSF51269">
    <property type="entry name" value="AFP III-like domain"/>
    <property type="match status" value="1"/>
</dbReference>
<dbReference type="InterPro" id="IPR046342">
    <property type="entry name" value="CBS_dom_sf"/>
</dbReference>
<feature type="domain" description="CBS" evidence="4">
    <location>
        <begin position="3"/>
        <end position="62"/>
    </location>
</feature>
<dbReference type="InterPro" id="IPR006190">
    <property type="entry name" value="SAF_AFP_Neu5Ac"/>
</dbReference>
<comment type="caution">
    <text evidence="5">The sequence shown here is derived from an EMBL/GenBank/DDBJ whole genome shotgun (WGS) entry which is preliminary data.</text>
</comment>
<dbReference type="PROSITE" id="PS50844">
    <property type="entry name" value="AFP_LIKE"/>
    <property type="match status" value="1"/>
</dbReference>
<dbReference type="SUPFAM" id="SSF51658">
    <property type="entry name" value="Xylose isomerase-like"/>
    <property type="match status" value="1"/>
</dbReference>
<evidence type="ECO:0000256" key="2">
    <source>
        <dbReference type="PROSITE-ProRule" id="PRU00703"/>
    </source>
</evidence>
<evidence type="ECO:0000256" key="1">
    <source>
        <dbReference type="ARBA" id="ARBA00023122"/>
    </source>
</evidence>
<gene>
    <name evidence="5" type="ORF">RM530_03575</name>
</gene>
<dbReference type="InterPro" id="IPR013022">
    <property type="entry name" value="Xyl_isomerase-like_TIM-brl"/>
</dbReference>
<protein>
    <submittedName>
        <fullName evidence="5">N-acetylneuraminate synthase family protein</fullName>
    </submittedName>
</protein>
<dbReference type="Gene3D" id="3.20.20.70">
    <property type="entry name" value="Aldolase class I"/>
    <property type="match status" value="1"/>
</dbReference>
<dbReference type="Gene3D" id="3.20.20.150">
    <property type="entry name" value="Divalent-metal-dependent TIM barrel enzymes"/>
    <property type="match status" value="1"/>
</dbReference>
<dbReference type="InterPro" id="IPR036237">
    <property type="entry name" value="Xyl_isomerase-like_sf"/>
</dbReference>
<dbReference type="InterPro" id="IPR051690">
    <property type="entry name" value="PseI-like"/>
</dbReference>
<dbReference type="InterPro" id="IPR013974">
    <property type="entry name" value="SAF"/>
</dbReference>
<organism evidence="5 6">
    <name type="scientific">Banduia mediterranea</name>
    <dbReference type="NCBI Taxonomy" id="3075609"/>
    <lineage>
        <taxon>Bacteria</taxon>
        <taxon>Pseudomonadati</taxon>
        <taxon>Pseudomonadota</taxon>
        <taxon>Gammaproteobacteria</taxon>
        <taxon>Nevskiales</taxon>
        <taxon>Algiphilaceae</taxon>
        <taxon>Banduia</taxon>
    </lineage>
</organism>
<evidence type="ECO:0000313" key="6">
    <source>
        <dbReference type="Proteomes" id="UP001254608"/>
    </source>
</evidence>
<feature type="domain" description="AFP-like" evidence="3">
    <location>
        <begin position="406"/>
        <end position="464"/>
    </location>
</feature>
<evidence type="ECO:0000259" key="4">
    <source>
        <dbReference type="PROSITE" id="PS51371"/>
    </source>
</evidence>
<dbReference type="CDD" id="cd11615">
    <property type="entry name" value="SAF_NeuB_like"/>
    <property type="match status" value="1"/>
</dbReference>
<dbReference type="InterPro" id="IPR036732">
    <property type="entry name" value="AFP_Neu5c_C_sf"/>
</dbReference>
<reference evidence="5 6" key="1">
    <citation type="submission" date="2023-09" db="EMBL/GenBank/DDBJ databases">
        <authorList>
            <person name="Rey-Velasco X."/>
        </authorList>
    </citation>
    <scope>NUCLEOTIDE SEQUENCE [LARGE SCALE GENOMIC DNA]</scope>
    <source>
        <strain evidence="5 6">W345</strain>
    </source>
</reference>
<dbReference type="PANTHER" id="PTHR42966:SF3">
    <property type="entry name" value="BLR5971 PROTEIN"/>
    <property type="match status" value="1"/>
</dbReference>
<name>A0ABU2WEZ6_9GAMM</name>
<dbReference type="PANTHER" id="PTHR42966">
    <property type="entry name" value="N-ACETYLNEURAMINATE SYNTHASE"/>
    <property type="match status" value="1"/>
</dbReference>
<dbReference type="RefSeq" id="WP_311363835.1">
    <property type="nucleotide sequence ID" value="NZ_JAVRIC010000003.1"/>
</dbReference>
<dbReference type="InterPro" id="IPR000644">
    <property type="entry name" value="CBS_dom"/>
</dbReference>
<dbReference type="SMART" id="SM00858">
    <property type="entry name" value="SAF"/>
    <property type="match status" value="1"/>
</dbReference>
<evidence type="ECO:0000259" key="3">
    <source>
        <dbReference type="PROSITE" id="PS50844"/>
    </source>
</evidence>
<keyword evidence="1 2" id="KW-0129">CBS domain</keyword>
<proteinExistence type="predicted"/>
<dbReference type="SUPFAM" id="SSF51569">
    <property type="entry name" value="Aldolase"/>
    <property type="match status" value="1"/>
</dbReference>
<keyword evidence="6" id="KW-1185">Reference proteome</keyword>
<dbReference type="Pfam" id="PF01261">
    <property type="entry name" value="AP_endonuc_2"/>
    <property type="match status" value="1"/>
</dbReference>
<dbReference type="Proteomes" id="UP001254608">
    <property type="component" value="Unassembled WGS sequence"/>
</dbReference>
<dbReference type="InterPro" id="IPR013785">
    <property type="entry name" value="Aldolase_TIM"/>
</dbReference>
<dbReference type="InterPro" id="IPR057736">
    <property type="entry name" value="SAF_PseI/NeuA/NeuB"/>
</dbReference>
<dbReference type="PROSITE" id="PS51371">
    <property type="entry name" value="CBS"/>
    <property type="match status" value="1"/>
</dbReference>
<accession>A0ABU2WEZ6</accession>
<dbReference type="Pfam" id="PF03102">
    <property type="entry name" value="NeuB"/>
    <property type="match status" value="1"/>
</dbReference>
<dbReference type="Pfam" id="PF00571">
    <property type="entry name" value="CBS"/>
    <property type="match status" value="1"/>
</dbReference>
<dbReference type="Pfam" id="PF08666">
    <property type="entry name" value="SAF"/>
    <property type="match status" value="1"/>
</dbReference>